<proteinExistence type="predicted"/>
<dbReference type="Proteomes" id="UP000305539">
    <property type="component" value="Unassembled WGS sequence"/>
</dbReference>
<dbReference type="PROSITE" id="PS01124">
    <property type="entry name" value="HTH_ARAC_FAMILY_2"/>
    <property type="match status" value="1"/>
</dbReference>
<keyword evidence="6" id="KW-1185">Reference proteome</keyword>
<dbReference type="GO" id="GO:0003700">
    <property type="term" value="F:DNA-binding transcription factor activity"/>
    <property type="evidence" value="ECO:0007669"/>
    <property type="project" value="InterPro"/>
</dbReference>
<sequence>MAVQFARFNDAQLHANALPGWDQSYYQITPGRIQCSLAQVAVERLHVFREVFTQRVAQYGAAPQGAVSFAVPLQVPGDTTLQGRKFQQHSLHALTSREDFVFHVAEGMDTLILTVDAGELAELLECMQSAWSMHKWRGPQLSPDPQTYANAAQSLAASFSAATQNEAMFSSPHAQKMFRHTMLGILLDVLTDEDANRRTDLTDAVRCDLVRKSRELVLAGGAEPVTVLDLCRILRVSRRTLQNSFQQVANMTPLGYLRAIRLAEVRRALMSSPRAALSIGDAAARFGFFHLSHFTADYKSLFGELPSDTRRFDGALASTVH</sequence>
<evidence type="ECO:0000313" key="5">
    <source>
        <dbReference type="EMBL" id="TKC88692.1"/>
    </source>
</evidence>
<keyword evidence="3" id="KW-0804">Transcription</keyword>
<dbReference type="SUPFAM" id="SSF46689">
    <property type="entry name" value="Homeodomain-like"/>
    <property type="match status" value="1"/>
</dbReference>
<evidence type="ECO:0000259" key="4">
    <source>
        <dbReference type="PROSITE" id="PS01124"/>
    </source>
</evidence>
<evidence type="ECO:0000256" key="3">
    <source>
        <dbReference type="ARBA" id="ARBA00023163"/>
    </source>
</evidence>
<dbReference type="Gene3D" id="1.10.10.60">
    <property type="entry name" value="Homeodomain-like"/>
    <property type="match status" value="1"/>
</dbReference>
<gene>
    <name evidence="5" type="ORF">FAZ69_13120</name>
</gene>
<dbReference type="PROSITE" id="PS00041">
    <property type="entry name" value="HTH_ARAC_FAMILY_1"/>
    <property type="match status" value="1"/>
</dbReference>
<dbReference type="InterPro" id="IPR018060">
    <property type="entry name" value="HTH_AraC"/>
</dbReference>
<dbReference type="EMBL" id="SWJE01000006">
    <property type="protein sequence ID" value="TKC88692.1"/>
    <property type="molecule type" value="Genomic_DNA"/>
</dbReference>
<reference evidence="5 6" key="1">
    <citation type="submission" date="2019-04" db="EMBL/GenBank/DDBJ databases">
        <title>Trinickia sp. 7GSK02, isolated from subtropical forest soil.</title>
        <authorList>
            <person name="Gao Z.-H."/>
            <person name="Qiu L.-H."/>
        </authorList>
    </citation>
    <scope>NUCLEOTIDE SEQUENCE [LARGE SCALE GENOMIC DNA]</scope>
    <source>
        <strain evidence="5 6">7GSK02</strain>
    </source>
</reference>
<dbReference type="RefSeq" id="WP_136895096.1">
    <property type="nucleotide sequence ID" value="NZ_SWJE01000006.1"/>
</dbReference>
<dbReference type="PANTHER" id="PTHR46796">
    <property type="entry name" value="HTH-TYPE TRANSCRIPTIONAL ACTIVATOR RHAS-RELATED"/>
    <property type="match status" value="1"/>
</dbReference>
<organism evidence="5 6">
    <name type="scientific">Trinickia terrae</name>
    <dbReference type="NCBI Taxonomy" id="2571161"/>
    <lineage>
        <taxon>Bacteria</taxon>
        <taxon>Pseudomonadati</taxon>
        <taxon>Pseudomonadota</taxon>
        <taxon>Betaproteobacteria</taxon>
        <taxon>Burkholderiales</taxon>
        <taxon>Burkholderiaceae</taxon>
        <taxon>Trinickia</taxon>
    </lineage>
</organism>
<dbReference type="GO" id="GO:0043565">
    <property type="term" value="F:sequence-specific DNA binding"/>
    <property type="evidence" value="ECO:0007669"/>
    <property type="project" value="InterPro"/>
</dbReference>
<dbReference type="Pfam" id="PF12833">
    <property type="entry name" value="HTH_18"/>
    <property type="match status" value="1"/>
</dbReference>
<dbReference type="OrthoDB" id="185346at2"/>
<dbReference type="PANTHER" id="PTHR46796:SF12">
    <property type="entry name" value="HTH-TYPE DNA-BINDING TRANSCRIPTIONAL ACTIVATOR EUTR"/>
    <property type="match status" value="1"/>
</dbReference>
<accession>A0A4U1I5T4</accession>
<dbReference type="InterPro" id="IPR009057">
    <property type="entry name" value="Homeodomain-like_sf"/>
</dbReference>
<dbReference type="InterPro" id="IPR018062">
    <property type="entry name" value="HTH_AraC-typ_CS"/>
</dbReference>
<name>A0A4U1I5T4_9BURK</name>
<evidence type="ECO:0000313" key="6">
    <source>
        <dbReference type="Proteomes" id="UP000305539"/>
    </source>
</evidence>
<dbReference type="InterPro" id="IPR050204">
    <property type="entry name" value="AraC_XylS_family_regulators"/>
</dbReference>
<feature type="domain" description="HTH araC/xylS-type" evidence="4">
    <location>
        <begin position="211"/>
        <end position="312"/>
    </location>
</feature>
<protein>
    <submittedName>
        <fullName evidence="5">Helix-turn-helix domain-containing protein</fullName>
    </submittedName>
</protein>
<evidence type="ECO:0000256" key="1">
    <source>
        <dbReference type="ARBA" id="ARBA00023015"/>
    </source>
</evidence>
<evidence type="ECO:0000256" key="2">
    <source>
        <dbReference type="ARBA" id="ARBA00023125"/>
    </source>
</evidence>
<dbReference type="SMART" id="SM00342">
    <property type="entry name" value="HTH_ARAC"/>
    <property type="match status" value="1"/>
</dbReference>
<keyword evidence="2" id="KW-0238">DNA-binding</keyword>
<comment type="caution">
    <text evidence="5">The sequence shown here is derived from an EMBL/GenBank/DDBJ whole genome shotgun (WGS) entry which is preliminary data.</text>
</comment>
<keyword evidence="1" id="KW-0805">Transcription regulation</keyword>
<dbReference type="AlphaFoldDB" id="A0A4U1I5T4"/>